<feature type="transmembrane region" description="Helical" evidence="8">
    <location>
        <begin position="327"/>
        <end position="360"/>
    </location>
</feature>
<name>A0A9D1LC97_9FIRM</name>
<evidence type="ECO:0000256" key="5">
    <source>
        <dbReference type="ARBA" id="ARBA00022692"/>
    </source>
</evidence>
<comment type="similarity">
    <text evidence="2">Belongs to the autoinducer-2 exporter (AI-2E) (TC 2.A.86) family.</text>
</comment>
<evidence type="ECO:0000256" key="3">
    <source>
        <dbReference type="ARBA" id="ARBA00022448"/>
    </source>
</evidence>
<feature type="transmembrane region" description="Helical" evidence="8">
    <location>
        <begin position="78"/>
        <end position="99"/>
    </location>
</feature>
<gene>
    <name evidence="9" type="ORF">IAB02_07725</name>
</gene>
<comment type="subcellular location">
    <subcellularLocation>
        <location evidence="1">Cell membrane</location>
        <topology evidence="1">Multi-pass membrane protein</topology>
    </subcellularLocation>
</comment>
<keyword evidence="3" id="KW-0813">Transport</keyword>
<dbReference type="EMBL" id="DVMU01000176">
    <property type="protein sequence ID" value="HIU34434.1"/>
    <property type="molecule type" value="Genomic_DNA"/>
</dbReference>
<feature type="transmembrane region" description="Helical" evidence="8">
    <location>
        <begin position="174"/>
        <end position="193"/>
    </location>
</feature>
<evidence type="ECO:0000256" key="8">
    <source>
        <dbReference type="SAM" id="Phobius"/>
    </source>
</evidence>
<comment type="caution">
    <text evidence="9">The sequence shown here is derived from an EMBL/GenBank/DDBJ whole genome shotgun (WGS) entry which is preliminary data.</text>
</comment>
<dbReference type="GO" id="GO:0005886">
    <property type="term" value="C:plasma membrane"/>
    <property type="evidence" value="ECO:0007669"/>
    <property type="project" value="UniProtKB-SubCell"/>
</dbReference>
<accession>A0A9D1LC97</accession>
<proteinExistence type="inferred from homology"/>
<feature type="transmembrane region" description="Helical" evidence="8">
    <location>
        <begin position="36"/>
        <end position="58"/>
    </location>
</feature>
<dbReference type="GO" id="GO:0055085">
    <property type="term" value="P:transmembrane transport"/>
    <property type="evidence" value="ECO:0007669"/>
    <property type="project" value="TreeGrafter"/>
</dbReference>
<keyword evidence="5 8" id="KW-0812">Transmembrane</keyword>
<evidence type="ECO:0000256" key="1">
    <source>
        <dbReference type="ARBA" id="ARBA00004651"/>
    </source>
</evidence>
<organism evidence="9 10">
    <name type="scientific">Candidatus Pullichristensenella excrementigallinarum</name>
    <dbReference type="NCBI Taxonomy" id="2840907"/>
    <lineage>
        <taxon>Bacteria</taxon>
        <taxon>Bacillati</taxon>
        <taxon>Bacillota</taxon>
        <taxon>Clostridia</taxon>
        <taxon>Candidatus Pullichristensenella</taxon>
    </lineage>
</organism>
<keyword evidence="4" id="KW-1003">Cell membrane</keyword>
<evidence type="ECO:0000256" key="2">
    <source>
        <dbReference type="ARBA" id="ARBA00009773"/>
    </source>
</evidence>
<dbReference type="Proteomes" id="UP000824072">
    <property type="component" value="Unassembled WGS sequence"/>
</dbReference>
<evidence type="ECO:0000256" key="4">
    <source>
        <dbReference type="ARBA" id="ARBA00022475"/>
    </source>
</evidence>
<dbReference type="InterPro" id="IPR002549">
    <property type="entry name" value="AI-2E-like"/>
</dbReference>
<feature type="transmembrane region" description="Helical" evidence="8">
    <location>
        <begin position="270"/>
        <end position="291"/>
    </location>
</feature>
<keyword evidence="6 8" id="KW-1133">Transmembrane helix</keyword>
<evidence type="ECO:0000256" key="6">
    <source>
        <dbReference type="ARBA" id="ARBA00022989"/>
    </source>
</evidence>
<evidence type="ECO:0000313" key="10">
    <source>
        <dbReference type="Proteomes" id="UP000824072"/>
    </source>
</evidence>
<evidence type="ECO:0000313" key="9">
    <source>
        <dbReference type="EMBL" id="HIU34434.1"/>
    </source>
</evidence>
<dbReference type="PANTHER" id="PTHR21716">
    <property type="entry name" value="TRANSMEMBRANE PROTEIN"/>
    <property type="match status" value="1"/>
</dbReference>
<feature type="transmembrane region" description="Helical" evidence="8">
    <location>
        <begin position="240"/>
        <end position="258"/>
    </location>
</feature>
<keyword evidence="7 8" id="KW-0472">Membrane</keyword>
<reference evidence="9" key="1">
    <citation type="submission" date="2020-10" db="EMBL/GenBank/DDBJ databases">
        <authorList>
            <person name="Gilroy R."/>
        </authorList>
    </citation>
    <scope>NUCLEOTIDE SEQUENCE</scope>
    <source>
        <strain evidence="9">ChiHcec3-11533</strain>
    </source>
</reference>
<reference evidence="9" key="2">
    <citation type="journal article" date="2021" name="PeerJ">
        <title>Extensive microbial diversity within the chicken gut microbiome revealed by metagenomics and culture.</title>
        <authorList>
            <person name="Gilroy R."/>
            <person name="Ravi A."/>
            <person name="Getino M."/>
            <person name="Pursley I."/>
            <person name="Horton D.L."/>
            <person name="Alikhan N.F."/>
            <person name="Baker D."/>
            <person name="Gharbi K."/>
            <person name="Hall N."/>
            <person name="Watson M."/>
            <person name="Adriaenssens E.M."/>
            <person name="Foster-Nyarko E."/>
            <person name="Jarju S."/>
            <person name="Secka A."/>
            <person name="Antonio M."/>
            <person name="Oren A."/>
            <person name="Chaudhuri R.R."/>
            <person name="La Ragione R."/>
            <person name="Hildebrand F."/>
            <person name="Pallen M.J."/>
        </authorList>
    </citation>
    <scope>NUCLEOTIDE SEQUENCE</scope>
    <source>
        <strain evidence="9">ChiHcec3-11533</strain>
    </source>
</reference>
<evidence type="ECO:0000256" key="7">
    <source>
        <dbReference type="ARBA" id="ARBA00023136"/>
    </source>
</evidence>
<sequence length="384" mass="42445">MLKWKTCLRAGITIVLAYLAIRYSSAVSVALGVILGAMWPLMLGAGIAYLLNILMRFYEAHYFRRFRGRWVSITRRGACLLGAVFSVLALIALIIVLVVPELLKCMQFLIEEVPPFLRQTYEKLLQHPEIAKFLPENELGIGADWQNSLTRILNWLGGGLGGAMDSVLKTVTGVFSGMVTLVMAFVFALYILLSKERLGTQINRLLRAYIRPAWNRKIRYVLEVLDDCFHRFIVGQCIEAVILGVLCILGMLLFRFPYATMIGTLVGFTALIPIAGAYIGAVVGAIMILTVSPIKTPFFLLFIIILQQLEGNLIYPRVVGSSIGLPGLWVLAAITVGGSVLGIGGMLLGVPLAAAAYRLLRTDVSRRELLRVDEKKKERSVKSQ</sequence>
<dbReference type="AlphaFoldDB" id="A0A9D1LC97"/>
<dbReference type="Pfam" id="PF01594">
    <property type="entry name" value="AI-2E_transport"/>
    <property type="match status" value="1"/>
</dbReference>
<feature type="transmembrane region" description="Helical" evidence="8">
    <location>
        <begin position="298"/>
        <end position="315"/>
    </location>
</feature>
<protein>
    <submittedName>
        <fullName evidence="9">AI-2E family transporter</fullName>
    </submittedName>
</protein>
<dbReference type="PANTHER" id="PTHR21716:SF53">
    <property type="entry name" value="PERMEASE PERM-RELATED"/>
    <property type="match status" value="1"/>
</dbReference>